<proteinExistence type="predicted"/>
<accession>A7NM28</accession>
<dbReference type="Gene3D" id="2.130.10.10">
    <property type="entry name" value="YVTN repeat-like/Quinoprotein amine dehydrogenase"/>
    <property type="match status" value="1"/>
</dbReference>
<reference evidence="1 2" key="1">
    <citation type="submission" date="2007-08" db="EMBL/GenBank/DDBJ databases">
        <title>Complete sequence of Roseiflexus castenholzii DSM 13941.</title>
        <authorList>
            <consortium name="US DOE Joint Genome Institute"/>
            <person name="Copeland A."/>
            <person name="Lucas S."/>
            <person name="Lapidus A."/>
            <person name="Barry K."/>
            <person name="Glavina del Rio T."/>
            <person name="Dalin E."/>
            <person name="Tice H."/>
            <person name="Pitluck S."/>
            <person name="Thompson L.S."/>
            <person name="Brettin T."/>
            <person name="Bruce D."/>
            <person name="Detter J.C."/>
            <person name="Han C."/>
            <person name="Tapia R."/>
            <person name="Schmutz J."/>
            <person name="Larimer F."/>
            <person name="Land M."/>
            <person name="Hauser L."/>
            <person name="Kyrpides N."/>
            <person name="Mikhailova N."/>
            <person name="Bryant D.A."/>
            <person name="Hanada S."/>
            <person name="Tsukatani Y."/>
            <person name="Richardson P."/>
        </authorList>
    </citation>
    <scope>NUCLEOTIDE SEQUENCE [LARGE SCALE GENOMIC DNA]</scope>
    <source>
        <strain evidence="2">DSM 13941 / HLO8</strain>
    </source>
</reference>
<keyword evidence="2" id="KW-1185">Reference proteome</keyword>
<dbReference type="KEGG" id="rca:Rcas_2503"/>
<dbReference type="SUPFAM" id="SSF89372">
    <property type="entry name" value="Fucose-specific lectin"/>
    <property type="match status" value="1"/>
</dbReference>
<sequence length="807" mass="86753">MRDAMNRMLFALTILVLTVSAWGAPGAQRVAWAQAPAIDFIGQTTVPESGNVKSPQIRGRGDAVHLAGSAGSGDNNFTRYWRKPADGTLAFTAPVTLGPAQGQPNYASSDVTIAPNGRVYVVGNNTGDQTIYLWSSSNGTEWNPSDRKVVLRGGGFRVYPHVAASNSRLWVVWNQDGRYRYRTTTDMTGGGGWSATNLVSGRESFGHPAVAVSPDGSRMAVAYAVSDGDIYVGVWNGSGFTERRVLDNQFYLADPTIAFGPDNRIWVAWRAVEDRIYFARENDSGDFPVSQLDRAGAYGTVSINVDPQGHAHVFWVGNRGDGWKIYYARQGSDGSWGFRVVDPGAFVVAGMGAVTVTDFAYGHGVTEHFSGSGLATRYYLFRSLGDNCLAQSITIGNALPGTNPPVVRDPTVSGTITPSTGCTPAEQRVTLNAQDPNAPAAPWSGAYNVPITNLEQCTQTVNVQLRANNRSQFDPQWRSVTFIADPQAAGTPVDAAVDVMNPKMFGVIASTFSPVAPAGDLFSEGASAGDPGYTRINQMHLRIADIGDCTGLKEYKVLFENDTMHQSGVITGTFAGNLSVPPQAPSTTLNPGETLFKVQVFDRAGNSFTLPRRMVYDPPGAGGEGRPVMNLSGTNLTTDTNTLSIMRDLIINTIVVTDNLYRRGESSPTRGYVNVQTPPNTSDPTKQFWGLWIAVEYLGKGANAETAYPPLPSGGLTFDNLRWQPIEVRNAAAGARVRFNLFDGVLDRTASSPTNGFGPDLTKDGTYRVYVKALDGAGNASAETYVTTMHLDPGYEVVTIRLPIIAR</sequence>
<dbReference type="AlphaFoldDB" id="A7NM28"/>
<gene>
    <name evidence="1" type="ordered locus">Rcas_2503</name>
</gene>
<evidence type="ECO:0000313" key="1">
    <source>
        <dbReference type="EMBL" id="ABU58583.1"/>
    </source>
</evidence>
<dbReference type="eggNOG" id="ENOG502ZI4C">
    <property type="taxonomic scope" value="Bacteria"/>
</dbReference>
<dbReference type="STRING" id="383372.Rcas_2503"/>
<dbReference type="InterPro" id="IPR015943">
    <property type="entry name" value="WD40/YVTN_repeat-like_dom_sf"/>
</dbReference>
<organism evidence="1 2">
    <name type="scientific">Roseiflexus castenholzii (strain DSM 13941 / HLO8)</name>
    <dbReference type="NCBI Taxonomy" id="383372"/>
    <lineage>
        <taxon>Bacteria</taxon>
        <taxon>Bacillati</taxon>
        <taxon>Chloroflexota</taxon>
        <taxon>Chloroflexia</taxon>
        <taxon>Chloroflexales</taxon>
        <taxon>Roseiflexineae</taxon>
        <taxon>Roseiflexaceae</taxon>
        <taxon>Roseiflexus</taxon>
    </lineage>
</organism>
<name>A7NM28_ROSCS</name>
<evidence type="ECO:0000313" key="2">
    <source>
        <dbReference type="Proteomes" id="UP000000263"/>
    </source>
</evidence>
<dbReference type="HOGENOM" id="CLU_349122_0_0_0"/>
<dbReference type="Proteomes" id="UP000000263">
    <property type="component" value="Chromosome"/>
</dbReference>
<dbReference type="EMBL" id="CP000804">
    <property type="protein sequence ID" value="ABU58583.1"/>
    <property type="molecule type" value="Genomic_DNA"/>
</dbReference>
<protein>
    <submittedName>
        <fullName evidence="1">Uncharacterized protein</fullName>
    </submittedName>
</protein>